<keyword evidence="2" id="KW-0677">Repeat</keyword>
<dbReference type="EMBL" id="JABSTU010000007">
    <property type="protein sequence ID" value="KAH8025979.1"/>
    <property type="molecule type" value="Genomic_DNA"/>
</dbReference>
<dbReference type="InterPro" id="IPR011990">
    <property type="entry name" value="TPR-like_helical_dom_sf"/>
</dbReference>
<evidence type="ECO:0000256" key="3">
    <source>
        <dbReference type="ARBA" id="ARBA00022803"/>
    </source>
</evidence>
<feature type="domain" description="EMC2 TPR-like" evidence="5">
    <location>
        <begin position="89"/>
        <end position="197"/>
    </location>
</feature>
<dbReference type="GO" id="GO:0072546">
    <property type="term" value="C:EMC complex"/>
    <property type="evidence" value="ECO:0007669"/>
    <property type="project" value="UniProtKB-UniRule"/>
</dbReference>
<organism evidence="6 7">
    <name type="scientific">Rhipicephalus microplus</name>
    <name type="common">Cattle tick</name>
    <name type="synonym">Boophilus microplus</name>
    <dbReference type="NCBI Taxonomy" id="6941"/>
    <lineage>
        <taxon>Eukaryota</taxon>
        <taxon>Metazoa</taxon>
        <taxon>Ecdysozoa</taxon>
        <taxon>Arthropoda</taxon>
        <taxon>Chelicerata</taxon>
        <taxon>Arachnida</taxon>
        <taxon>Acari</taxon>
        <taxon>Parasitiformes</taxon>
        <taxon>Ixodida</taxon>
        <taxon>Ixodoidea</taxon>
        <taxon>Ixodidae</taxon>
        <taxon>Rhipicephalinae</taxon>
        <taxon>Rhipicephalus</taxon>
        <taxon>Boophilus</taxon>
    </lineage>
</organism>
<dbReference type="Gene3D" id="1.25.40.10">
    <property type="entry name" value="Tetratricopeptide repeat domain"/>
    <property type="match status" value="1"/>
</dbReference>
<name>A0A9J6DUV6_RHIMP</name>
<evidence type="ECO:0000259" key="5">
    <source>
        <dbReference type="Pfam" id="PF22890"/>
    </source>
</evidence>
<keyword evidence="3" id="KW-0802">TPR repeat</keyword>
<protein>
    <recommendedName>
        <fullName evidence="4">ER membrane protein complex subunit 2</fullName>
    </recommendedName>
</protein>
<dbReference type="InterPro" id="IPR039856">
    <property type="entry name" value="EMC2-like"/>
</dbReference>
<gene>
    <name evidence="6" type="ORF">HPB51_015284</name>
</gene>
<reference evidence="6" key="1">
    <citation type="journal article" date="2020" name="Cell">
        <title>Large-Scale Comparative Analyses of Tick Genomes Elucidate Their Genetic Diversity and Vector Capacities.</title>
        <authorList>
            <consortium name="Tick Genome and Microbiome Consortium (TIGMIC)"/>
            <person name="Jia N."/>
            <person name="Wang J."/>
            <person name="Shi W."/>
            <person name="Du L."/>
            <person name="Sun Y."/>
            <person name="Zhan W."/>
            <person name="Jiang J.F."/>
            <person name="Wang Q."/>
            <person name="Zhang B."/>
            <person name="Ji P."/>
            <person name="Bell-Sakyi L."/>
            <person name="Cui X.M."/>
            <person name="Yuan T.T."/>
            <person name="Jiang B.G."/>
            <person name="Yang W.F."/>
            <person name="Lam T.T."/>
            <person name="Chang Q.C."/>
            <person name="Ding S.J."/>
            <person name="Wang X.J."/>
            <person name="Zhu J.G."/>
            <person name="Ruan X.D."/>
            <person name="Zhao L."/>
            <person name="Wei J.T."/>
            <person name="Ye R.Z."/>
            <person name="Que T.C."/>
            <person name="Du C.H."/>
            <person name="Zhou Y.H."/>
            <person name="Cheng J.X."/>
            <person name="Dai P.F."/>
            <person name="Guo W.B."/>
            <person name="Han X.H."/>
            <person name="Huang E.J."/>
            <person name="Li L.F."/>
            <person name="Wei W."/>
            <person name="Gao Y.C."/>
            <person name="Liu J.Z."/>
            <person name="Shao H.Z."/>
            <person name="Wang X."/>
            <person name="Wang C.C."/>
            <person name="Yang T.C."/>
            <person name="Huo Q.B."/>
            <person name="Li W."/>
            <person name="Chen H.Y."/>
            <person name="Chen S.E."/>
            <person name="Zhou L.G."/>
            <person name="Ni X.B."/>
            <person name="Tian J.H."/>
            <person name="Sheng Y."/>
            <person name="Liu T."/>
            <person name="Pan Y.S."/>
            <person name="Xia L.Y."/>
            <person name="Li J."/>
            <person name="Zhao F."/>
            <person name="Cao W.C."/>
        </authorList>
    </citation>
    <scope>NUCLEOTIDE SEQUENCE</scope>
    <source>
        <strain evidence="6">Rmic-2018</strain>
    </source>
</reference>
<dbReference type="Pfam" id="PF22890">
    <property type="entry name" value="TPR_EMC2"/>
    <property type="match status" value="1"/>
</dbReference>
<evidence type="ECO:0000256" key="4">
    <source>
        <dbReference type="RuleBase" id="RU367091"/>
    </source>
</evidence>
<proteinExistence type="inferred from homology"/>
<dbReference type="FunFam" id="1.25.40.10:FF:000478">
    <property type="entry name" value="GG16802"/>
    <property type="match status" value="1"/>
</dbReference>
<dbReference type="VEuPathDB" id="VectorBase:LOC119170620"/>
<comment type="caution">
    <text evidence="6">The sequence shown here is derived from an EMBL/GenBank/DDBJ whole genome shotgun (WGS) entry which is preliminary data.</text>
</comment>
<keyword evidence="4" id="KW-0472">Membrane</keyword>
<dbReference type="Proteomes" id="UP000821866">
    <property type="component" value="Unassembled WGS sequence"/>
</dbReference>
<evidence type="ECO:0000313" key="6">
    <source>
        <dbReference type="EMBL" id="KAH8025979.1"/>
    </source>
</evidence>
<comment type="subunit">
    <text evidence="4">Component of the ER membrane protein complex (EMC).</text>
</comment>
<comment type="function">
    <text evidence="4">Part of the endoplasmic reticulum membrane protein complex (EMC) that enables the energy-independent insertion into endoplasmic reticulum membranes of newly synthesized membrane proteins.</text>
</comment>
<dbReference type="AlphaFoldDB" id="A0A9J6DUV6"/>
<evidence type="ECO:0000313" key="7">
    <source>
        <dbReference type="Proteomes" id="UP000821866"/>
    </source>
</evidence>
<reference evidence="6" key="2">
    <citation type="submission" date="2021-09" db="EMBL/GenBank/DDBJ databases">
        <authorList>
            <person name="Jia N."/>
            <person name="Wang J."/>
            <person name="Shi W."/>
            <person name="Du L."/>
            <person name="Sun Y."/>
            <person name="Zhan W."/>
            <person name="Jiang J."/>
            <person name="Wang Q."/>
            <person name="Zhang B."/>
            <person name="Ji P."/>
            <person name="Sakyi L.B."/>
            <person name="Cui X."/>
            <person name="Yuan T."/>
            <person name="Jiang B."/>
            <person name="Yang W."/>
            <person name="Lam T.T.-Y."/>
            <person name="Chang Q."/>
            <person name="Ding S."/>
            <person name="Wang X."/>
            <person name="Zhu J."/>
            <person name="Ruan X."/>
            <person name="Zhao L."/>
            <person name="Wei J."/>
            <person name="Que T."/>
            <person name="Du C."/>
            <person name="Cheng J."/>
            <person name="Dai P."/>
            <person name="Han X."/>
            <person name="Huang E."/>
            <person name="Gao Y."/>
            <person name="Liu J."/>
            <person name="Shao H."/>
            <person name="Ye R."/>
            <person name="Li L."/>
            <person name="Wei W."/>
            <person name="Wang X."/>
            <person name="Wang C."/>
            <person name="Huo Q."/>
            <person name="Li W."/>
            <person name="Guo W."/>
            <person name="Chen H."/>
            <person name="Chen S."/>
            <person name="Zhou L."/>
            <person name="Zhou L."/>
            <person name="Ni X."/>
            <person name="Tian J."/>
            <person name="Zhou Y."/>
            <person name="Sheng Y."/>
            <person name="Liu T."/>
            <person name="Pan Y."/>
            <person name="Xia L."/>
            <person name="Li J."/>
            <person name="Zhao F."/>
            <person name="Cao W."/>
        </authorList>
    </citation>
    <scope>NUCLEOTIDE SEQUENCE</scope>
    <source>
        <strain evidence="6">Rmic-2018</strain>
        <tissue evidence="6">Larvae</tissue>
    </source>
</reference>
<dbReference type="PANTHER" id="PTHR12760">
    <property type="entry name" value="TETRATRICOPEPTIDE REPEAT PROTEIN"/>
    <property type="match status" value="1"/>
</dbReference>
<dbReference type="InterPro" id="IPR055217">
    <property type="entry name" value="TPR_EMC2"/>
</dbReference>
<accession>A0A9J6DUV6</accession>
<keyword evidence="7" id="KW-1185">Reference proteome</keyword>
<sequence length="384" mass="44770">MFRAPFADEVENARETLRQWREENDRRSEETVELWHSVVAKNIKKLGDEKWIVYEQVCIAALDCHEMRLAKECLKKLDEEFPGSLRVKKLEAMQLEALEKYDEAFAQYEALLAQDEANAAVHKRRVAVLLSQQMVGEAVKELSDYLRRFMGDQEAWLQLCSLYLREQDLARAAFCLEELILCNPHNHLYYQRYAEIQYTIGNVETMELARSYFAQAVKLNPNNIRALYGLFLAASHIGSHPKSSVQKKKDNQRYAAWASQQITKKYQKQAEDLKIMLVNKATPLACSGVGLVWARHAHVTSWLDAGEGGEEVWLAKATRRSGKVLWWRRWVINQATRRFKRLIYDEAAALLDFPRYHWQLRCLTAKKETGSPQLQTFYQSQQHR</sequence>
<evidence type="ECO:0000256" key="1">
    <source>
        <dbReference type="ARBA" id="ARBA00010361"/>
    </source>
</evidence>
<comment type="subcellular location">
    <subcellularLocation>
        <location evidence="4">Endoplasmic reticulum membrane</location>
        <topology evidence="4">Peripheral membrane protein</topology>
        <orientation evidence="4">Cytoplasmic side</orientation>
    </subcellularLocation>
</comment>
<dbReference type="SUPFAM" id="SSF48452">
    <property type="entry name" value="TPR-like"/>
    <property type="match status" value="1"/>
</dbReference>
<keyword evidence="4" id="KW-0256">Endoplasmic reticulum</keyword>
<comment type="similarity">
    <text evidence="1 4">Belongs to the EMC2 family.</text>
</comment>
<evidence type="ECO:0000256" key="2">
    <source>
        <dbReference type="ARBA" id="ARBA00022737"/>
    </source>
</evidence>